<evidence type="ECO:0000313" key="1">
    <source>
        <dbReference type="EMBL" id="EKN69022.1"/>
    </source>
</evidence>
<dbReference type="GeneID" id="89469376"/>
<accession>K6D942</accession>
<name>K6D942_SCHAZ</name>
<dbReference type="Proteomes" id="UP000006315">
    <property type="component" value="Unassembled WGS sequence"/>
</dbReference>
<dbReference type="RefSeq" id="WP_003329565.1">
    <property type="nucleotide sequence ID" value="NZ_AJLR01000033.1"/>
</dbReference>
<sequence length="122" mass="14683">MKIMKRGRLILKVSRSVESDLKDFSERPLPGIHQINLQTGKGSKLTFPYVKERDFYPKSINNNGKSLIWIRTDREKAGVWIENIENMRKKRWIEEIDLGTWYYGHWSREDVFSLYQPYLKFK</sequence>
<proteinExistence type="predicted"/>
<dbReference type="STRING" id="1131731.BAZO_02102"/>
<dbReference type="PATRIC" id="fig|1131731.3.peg.431"/>
<protein>
    <submittedName>
        <fullName evidence="1">TolB domain protein</fullName>
    </submittedName>
</protein>
<dbReference type="AlphaFoldDB" id="K6D942"/>
<organism evidence="1 2">
    <name type="scientific">Schinkia azotoformans LMG 9581</name>
    <dbReference type="NCBI Taxonomy" id="1131731"/>
    <lineage>
        <taxon>Bacteria</taxon>
        <taxon>Bacillati</taxon>
        <taxon>Bacillota</taxon>
        <taxon>Bacilli</taxon>
        <taxon>Bacillales</taxon>
        <taxon>Bacillaceae</taxon>
        <taxon>Calidifontibacillus/Schinkia group</taxon>
        <taxon>Schinkia</taxon>
    </lineage>
</organism>
<comment type="caution">
    <text evidence="1">The sequence shown here is derived from an EMBL/GenBank/DDBJ whole genome shotgun (WGS) entry which is preliminary data.</text>
</comment>
<evidence type="ECO:0000313" key="2">
    <source>
        <dbReference type="Proteomes" id="UP000006315"/>
    </source>
</evidence>
<gene>
    <name evidence="1" type="ORF">BAZO_02102</name>
</gene>
<keyword evidence="2" id="KW-1185">Reference proteome</keyword>
<dbReference type="EMBL" id="AJLR01000033">
    <property type="protein sequence ID" value="EKN69022.1"/>
    <property type="molecule type" value="Genomic_DNA"/>
</dbReference>
<reference evidence="1 2" key="1">
    <citation type="journal article" date="2012" name="Front. Microbiol.">
        <title>Redundancy and modularity in membrane-associated dissimilatory nitrate reduction in Bacillus.</title>
        <authorList>
            <person name="Heylen K."/>
            <person name="Keltjens J."/>
        </authorList>
    </citation>
    <scope>NUCLEOTIDE SEQUENCE [LARGE SCALE GENOMIC DNA]</scope>
    <source>
        <strain evidence="1 2">LMG 9581</strain>
    </source>
</reference>